<reference evidence="3" key="1">
    <citation type="submission" date="2013-09" db="EMBL/GenBank/DDBJ databases">
        <title>Corchorus olitorius genome sequencing.</title>
        <authorList>
            <person name="Alam M."/>
            <person name="Haque M.S."/>
            <person name="Islam M.S."/>
            <person name="Emdad E.M."/>
            <person name="Islam M.M."/>
            <person name="Ahmed B."/>
            <person name="Halim A."/>
            <person name="Hossen Q.M.M."/>
            <person name="Hossain M.Z."/>
            <person name="Ahmed R."/>
            <person name="Khan M.M."/>
            <person name="Islam R."/>
            <person name="Rashid M.M."/>
            <person name="Khan S.A."/>
            <person name="Rahman M.S."/>
            <person name="Alam M."/>
            <person name="Yahiya A.S."/>
            <person name="Khan M.S."/>
            <person name="Azam M.S."/>
            <person name="Haque T."/>
            <person name="Lashkar M.Z.H."/>
            <person name="Akhand A.I."/>
            <person name="Morshed G."/>
            <person name="Roy S."/>
            <person name="Uddin K.S."/>
            <person name="Rabeya T."/>
            <person name="Hossain A.S."/>
            <person name="Chowdhury A."/>
            <person name="Snigdha A.R."/>
            <person name="Mortoza M.S."/>
            <person name="Matin S.A."/>
            <person name="Hoque S.M.E."/>
            <person name="Islam M.K."/>
            <person name="Roy D.K."/>
            <person name="Haider R."/>
            <person name="Moosa M.M."/>
            <person name="Elias S.M."/>
            <person name="Hasan A.M."/>
            <person name="Jahan S."/>
            <person name="Shafiuddin M."/>
            <person name="Mahmood N."/>
            <person name="Shommy N.S."/>
        </authorList>
    </citation>
    <scope>NUCLEOTIDE SEQUENCE [LARGE SCALE GENOMIC DNA]</scope>
    <source>
        <strain evidence="3">cv. O-4</strain>
    </source>
</reference>
<comment type="caution">
    <text evidence="2">The sequence shown here is derived from an EMBL/GenBank/DDBJ whole genome shotgun (WGS) entry which is preliminary data.</text>
</comment>
<evidence type="ECO:0000313" key="2">
    <source>
        <dbReference type="EMBL" id="OMO57720.1"/>
    </source>
</evidence>
<keyword evidence="2" id="KW-0418">Kinase</keyword>
<evidence type="ECO:0000313" key="3">
    <source>
        <dbReference type="Proteomes" id="UP000187203"/>
    </source>
</evidence>
<evidence type="ECO:0000256" key="1">
    <source>
        <dbReference type="SAM" id="MobiDB-lite"/>
    </source>
</evidence>
<keyword evidence="3" id="KW-1185">Reference proteome</keyword>
<gene>
    <name evidence="2" type="ORF">COLO4_35155</name>
</gene>
<sequence>MASDQRDRRRNRDHGVARGRSHVRRNYNADRRLNRRSLQCLERDIGKTNIGSHNDVKGDVRAISNPIESLKIGPSVDAVQAGNNNIIQNEFEEGEVSSDDTEDVVKYREDVVLAVHIPEEDMMWLERSVIVVINGDGNLSEAPKEHEYNWPAKSQRKIAS</sequence>
<dbReference type="AlphaFoldDB" id="A0A1R3GI72"/>
<organism evidence="2 3">
    <name type="scientific">Corchorus olitorius</name>
    <dbReference type="NCBI Taxonomy" id="93759"/>
    <lineage>
        <taxon>Eukaryota</taxon>
        <taxon>Viridiplantae</taxon>
        <taxon>Streptophyta</taxon>
        <taxon>Embryophyta</taxon>
        <taxon>Tracheophyta</taxon>
        <taxon>Spermatophyta</taxon>
        <taxon>Magnoliopsida</taxon>
        <taxon>eudicotyledons</taxon>
        <taxon>Gunneridae</taxon>
        <taxon>Pentapetalae</taxon>
        <taxon>rosids</taxon>
        <taxon>malvids</taxon>
        <taxon>Malvales</taxon>
        <taxon>Malvaceae</taxon>
        <taxon>Grewioideae</taxon>
        <taxon>Apeibeae</taxon>
        <taxon>Corchorus</taxon>
    </lineage>
</organism>
<accession>A0A1R3GI72</accession>
<feature type="compositionally biased region" description="Basic residues" evidence="1">
    <location>
        <begin position="8"/>
        <end position="25"/>
    </location>
</feature>
<proteinExistence type="predicted"/>
<keyword evidence="2" id="KW-0808">Transferase</keyword>
<name>A0A1R3GI72_9ROSI</name>
<dbReference type="Proteomes" id="UP000187203">
    <property type="component" value="Unassembled WGS sequence"/>
</dbReference>
<protein>
    <submittedName>
        <fullName evidence="2">Adenylate kinase</fullName>
    </submittedName>
</protein>
<dbReference type="GO" id="GO:0016301">
    <property type="term" value="F:kinase activity"/>
    <property type="evidence" value="ECO:0007669"/>
    <property type="project" value="UniProtKB-KW"/>
</dbReference>
<feature type="region of interest" description="Disordered" evidence="1">
    <location>
        <begin position="1"/>
        <end position="29"/>
    </location>
</feature>
<dbReference type="EMBL" id="AWUE01022492">
    <property type="protein sequence ID" value="OMO57720.1"/>
    <property type="molecule type" value="Genomic_DNA"/>
</dbReference>